<keyword evidence="3 6" id="KW-0732">Signal</keyword>
<reference evidence="8" key="1">
    <citation type="submission" date="2022-06" db="EMBL/GenBank/DDBJ databases">
        <authorList>
            <person name="Berger JAMES D."/>
            <person name="Berger JAMES D."/>
        </authorList>
    </citation>
    <scope>NUCLEOTIDE SEQUENCE [LARGE SCALE GENOMIC DNA]</scope>
</reference>
<dbReference type="SMART" id="SM00280">
    <property type="entry name" value="KAZAL"/>
    <property type="match status" value="1"/>
</dbReference>
<dbReference type="WBParaSite" id="SRDH1_46250.1">
    <property type="protein sequence ID" value="SRDH1_46250.1"/>
    <property type="gene ID" value="SRDH1_46250"/>
</dbReference>
<dbReference type="PANTHER" id="PTHR14186:SF19">
    <property type="entry name" value="INSULIN-LIKE GROWTH FACTOR-BINDING PROTEIN 7"/>
    <property type="match status" value="1"/>
</dbReference>
<feature type="chain" id="PRO_5041692858" description="Ig-like domain-containing protein" evidence="6">
    <location>
        <begin position="22"/>
        <end position="294"/>
    </location>
</feature>
<dbReference type="Gene3D" id="4.10.40.20">
    <property type="match status" value="1"/>
</dbReference>
<organism evidence="8 9">
    <name type="scientific">Schistosoma rodhaini</name>
    <dbReference type="NCBI Taxonomy" id="6188"/>
    <lineage>
        <taxon>Eukaryota</taxon>
        <taxon>Metazoa</taxon>
        <taxon>Spiralia</taxon>
        <taxon>Lophotrochozoa</taxon>
        <taxon>Platyhelminthes</taxon>
        <taxon>Trematoda</taxon>
        <taxon>Digenea</taxon>
        <taxon>Strigeidida</taxon>
        <taxon>Schistosomatoidea</taxon>
        <taxon>Schistosomatidae</taxon>
        <taxon>Schistosoma</taxon>
    </lineage>
</organism>
<reference evidence="9" key="2">
    <citation type="submission" date="2023-11" db="UniProtKB">
        <authorList>
            <consortium name="WormBaseParasite"/>
        </authorList>
    </citation>
    <scope>IDENTIFICATION</scope>
</reference>
<accession>A0AA85FFT4</accession>
<dbReference type="InterPro" id="IPR009030">
    <property type="entry name" value="Growth_fac_rcpt_cys_sf"/>
</dbReference>
<feature type="domain" description="Ig-like" evidence="7">
    <location>
        <begin position="179"/>
        <end position="285"/>
    </location>
</feature>
<keyword evidence="5" id="KW-0393">Immunoglobulin domain</keyword>
<evidence type="ECO:0000256" key="6">
    <source>
        <dbReference type="SAM" id="SignalP"/>
    </source>
</evidence>
<dbReference type="InterPro" id="IPR002350">
    <property type="entry name" value="Kazal_dom"/>
</dbReference>
<keyword evidence="4" id="KW-1015">Disulfide bond</keyword>
<dbReference type="SUPFAM" id="SSF57184">
    <property type="entry name" value="Growth factor receptor domain"/>
    <property type="match status" value="1"/>
</dbReference>
<evidence type="ECO:0000256" key="2">
    <source>
        <dbReference type="ARBA" id="ARBA00022525"/>
    </source>
</evidence>
<dbReference type="PROSITE" id="PS50835">
    <property type="entry name" value="IG_LIKE"/>
    <property type="match status" value="1"/>
</dbReference>
<keyword evidence="2" id="KW-0964">Secreted</keyword>
<evidence type="ECO:0000313" key="9">
    <source>
        <dbReference type="WBParaSite" id="SRDH1_46250.1"/>
    </source>
</evidence>
<dbReference type="Pfam" id="PF00219">
    <property type="entry name" value="IGFBP"/>
    <property type="match status" value="1"/>
</dbReference>
<dbReference type="InterPro" id="IPR003598">
    <property type="entry name" value="Ig_sub2"/>
</dbReference>
<dbReference type="InterPro" id="IPR007110">
    <property type="entry name" value="Ig-like_dom"/>
</dbReference>
<dbReference type="GO" id="GO:0005576">
    <property type="term" value="C:extracellular region"/>
    <property type="evidence" value="ECO:0007669"/>
    <property type="project" value="UniProtKB-SubCell"/>
</dbReference>
<dbReference type="InterPro" id="IPR011390">
    <property type="entry name" value="IGFBP_rP_mac25"/>
</dbReference>
<evidence type="ECO:0000256" key="5">
    <source>
        <dbReference type="ARBA" id="ARBA00023319"/>
    </source>
</evidence>
<dbReference type="InterPro" id="IPR036179">
    <property type="entry name" value="Ig-like_dom_sf"/>
</dbReference>
<dbReference type="InterPro" id="IPR000867">
    <property type="entry name" value="IGFBP-like"/>
</dbReference>
<dbReference type="AlphaFoldDB" id="A0AA85FFT4"/>
<proteinExistence type="predicted"/>
<sequence length="294" mass="32800">MSIQLFFLFFTHIIFIHTTHSSQYDNDDDHHHHYYEPSKSIQSPTFLKQIEDECDKCDRKKCSPIIQCNVGIVRDKCGCCDICALEEAQLCNIPNDFINGILKQGITWYGICGTDLECRKRTDIDSKLIESQSICYCVKSGKVCGSDGITYSKCKMNATIISSNGKVIPISEGPCQTVPSVKLTVLNQTVIEGTNVTLICEARGYPIPTINWYFNKPNQKQDKIQMPGNYKDVTVSVRGGTEETHTISYLQITSFTLEYEGEYICMADNIVGIKAQGTSLVRNAASSIYSSSSS</sequence>
<dbReference type="SMART" id="SM00408">
    <property type="entry name" value="IGc2"/>
    <property type="match status" value="1"/>
</dbReference>
<feature type="signal peptide" evidence="6">
    <location>
        <begin position="1"/>
        <end position="21"/>
    </location>
</feature>
<evidence type="ECO:0000256" key="1">
    <source>
        <dbReference type="ARBA" id="ARBA00004613"/>
    </source>
</evidence>
<comment type="subcellular location">
    <subcellularLocation>
        <location evidence="1">Secreted</location>
    </subcellularLocation>
</comment>
<evidence type="ECO:0000313" key="8">
    <source>
        <dbReference type="Proteomes" id="UP000050792"/>
    </source>
</evidence>
<dbReference type="Pfam" id="PF13927">
    <property type="entry name" value="Ig_3"/>
    <property type="match status" value="1"/>
</dbReference>
<dbReference type="CDD" id="cd00104">
    <property type="entry name" value="KAZAL_FS"/>
    <property type="match status" value="1"/>
</dbReference>
<name>A0AA85FFT4_9TREM</name>
<dbReference type="PIRSF" id="PIRSF018239">
    <property type="entry name" value="IGFBP_rP_mac25"/>
    <property type="match status" value="1"/>
</dbReference>
<dbReference type="InterPro" id="IPR003599">
    <property type="entry name" value="Ig_sub"/>
</dbReference>
<dbReference type="GO" id="GO:0005520">
    <property type="term" value="F:insulin-like growth factor binding"/>
    <property type="evidence" value="ECO:0007669"/>
    <property type="project" value="InterPro"/>
</dbReference>
<protein>
    <recommendedName>
        <fullName evidence="7">Ig-like domain-containing protein</fullName>
    </recommendedName>
</protein>
<evidence type="ECO:0000259" key="7">
    <source>
        <dbReference type="PROSITE" id="PS50835"/>
    </source>
</evidence>
<dbReference type="PANTHER" id="PTHR14186">
    <property type="entry name" value="INSULIN-LIKE GROWTH FACTOR BINDING PROTEIN-RELATED"/>
    <property type="match status" value="1"/>
</dbReference>
<dbReference type="InterPro" id="IPR036058">
    <property type="entry name" value="Kazal_dom_sf"/>
</dbReference>
<keyword evidence="8" id="KW-1185">Reference proteome</keyword>
<dbReference type="Proteomes" id="UP000050792">
    <property type="component" value="Unassembled WGS sequence"/>
</dbReference>
<dbReference type="GO" id="GO:0009966">
    <property type="term" value="P:regulation of signal transduction"/>
    <property type="evidence" value="ECO:0007669"/>
    <property type="project" value="TreeGrafter"/>
</dbReference>
<dbReference type="InterPro" id="IPR013783">
    <property type="entry name" value="Ig-like_fold"/>
</dbReference>
<dbReference type="SUPFAM" id="SSF100895">
    <property type="entry name" value="Kazal-type serine protease inhibitors"/>
    <property type="match status" value="1"/>
</dbReference>
<dbReference type="GO" id="GO:0001558">
    <property type="term" value="P:regulation of cell growth"/>
    <property type="evidence" value="ECO:0007669"/>
    <property type="project" value="InterPro"/>
</dbReference>
<dbReference type="SUPFAM" id="SSF48726">
    <property type="entry name" value="Immunoglobulin"/>
    <property type="match status" value="1"/>
</dbReference>
<evidence type="ECO:0000256" key="3">
    <source>
        <dbReference type="ARBA" id="ARBA00022729"/>
    </source>
</evidence>
<evidence type="ECO:0000256" key="4">
    <source>
        <dbReference type="ARBA" id="ARBA00023157"/>
    </source>
</evidence>
<dbReference type="Gene3D" id="2.60.40.10">
    <property type="entry name" value="Immunoglobulins"/>
    <property type="match status" value="1"/>
</dbReference>
<dbReference type="SMART" id="SM00409">
    <property type="entry name" value="IG"/>
    <property type="match status" value="1"/>
</dbReference>